<feature type="transmembrane region" description="Helical" evidence="6">
    <location>
        <begin position="74"/>
        <end position="96"/>
    </location>
</feature>
<feature type="transmembrane region" description="Helical" evidence="6">
    <location>
        <begin position="128"/>
        <end position="147"/>
    </location>
</feature>
<feature type="transmembrane region" description="Helical" evidence="6">
    <location>
        <begin position="7"/>
        <end position="29"/>
    </location>
</feature>
<dbReference type="GO" id="GO:0005886">
    <property type="term" value="C:plasma membrane"/>
    <property type="evidence" value="ECO:0007669"/>
    <property type="project" value="UniProtKB-SubCell"/>
</dbReference>
<accession>A0A9X3HX53</accession>
<dbReference type="InterPro" id="IPR050833">
    <property type="entry name" value="Poly_Biosynth_Transport"/>
</dbReference>
<feature type="transmembrane region" description="Helical" evidence="6">
    <location>
        <begin position="102"/>
        <end position="121"/>
    </location>
</feature>
<dbReference type="RefSeq" id="WP_265675655.1">
    <property type="nucleotide sequence ID" value="NZ_JAKRRY010000018.1"/>
</dbReference>
<dbReference type="PANTHER" id="PTHR30250:SF11">
    <property type="entry name" value="O-ANTIGEN TRANSPORTER-RELATED"/>
    <property type="match status" value="1"/>
</dbReference>
<evidence type="ECO:0000256" key="1">
    <source>
        <dbReference type="ARBA" id="ARBA00004651"/>
    </source>
</evidence>
<evidence type="ECO:0000256" key="2">
    <source>
        <dbReference type="ARBA" id="ARBA00022475"/>
    </source>
</evidence>
<dbReference type="PANTHER" id="PTHR30250">
    <property type="entry name" value="PST FAMILY PREDICTED COLANIC ACID TRANSPORTER"/>
    <property type="match status" value="1"/>
</dbReference>
<sequence length="403" mass="45203">MSLLKSISTIATSSILSQLIGAGSIWLISHWYGMSEVGSYALTYSIALIGAQVCTLASQLLLPKQQPHALGQNVSFCLLFSVCTSFVYSLGIAWFFDRPILQILMLTLAHAWVLISENLLLREEKMKSLALQRTSISMLVLLLIFVSEDLTTFYWAWGASLLVYMLLCIAYLLPKNAINRKQFSLSSLSLFIRKHQHHIAKVGSAEVLAMVNNNLPVILINVWFSPVVAGYYAVVSRFCLAPIVIVGNAVRNSIFSSWSVDFRHNQFNYAEFAKVRRLLFALGTIAVLGVFIFYPVVMQLGFSAEWVASVPTSRYMLPYLFMALAVCPLTVLELVYGSPTYFLRIQCEQLAVVLLAFGALPYFVSDYAYSVIAFAVLSSMRYLFIYFKVNKTAVKLRHTMEVT</sequence>
<gene>
    <name evidence="7" type="ORF">MD535_14040</name>
</gene>
<feature type="transmembrane region" description="Helical" evidence="6">
    <location>
        <begin position="341"/>
        <end position="361"/>
    </location>
</feature>
<evidence type="ECO:0000313" key="7">
    <source>
        <dbReference type="EMBL" id="MCW8347121.1"/>
    </source>
</evidence>
<keyword evidence="2" id="KW-1003">Cell membrane</keyword>
<reference evidence="7" key="1">
    <citation type="submission" date="2022-02" db="EMBL/GenBank/DDBJ databases">
        <title>Vibrio sp. nov, a new bacterium isolated from seawater.</title>
        <authorList>
            <person name="Yuan Y."/>
        </authorList>
    </citation>
    <scope>NUCLEOTIDE SEQUENCE</scope>
    <source>
        <strain evidence="7">ZSDZ65</strain>
    </source>
</reference>
<evidence type="ECO:0000313" key="8">
    <source>
        <dbReference type="Proteomes" id="UP001155587"/>
    </source>
</evidence>
<dbReference type="EMBL" id="JAKRRY010000018">
    <property type="protein sequence ID" value="MCW8347121.1"/>
    <property type="molecule type" value="Genomic_DNA"/>
</dbReference>
<comment type="caution">
    <text evidence="7">The sequence shown here is derived from an EMBL/GenBank/DDBJ whole genome shotgun (WGS) entry which is preliminary data.</text>
</comment>
<feature type="transmembrane region" description="Helical" evidence="6">
    <location>
        <begin position="202"/>
        <end position="224"/>
    </location>
</feature>
<organism evidence="7 8">
    <name type="scientific">Vibrio qingdaonensis</name>
    <dbReference type="NCBI Taxonomy" id="2829491"/>
    <lineage>
        <taxon>Bacteria</taxon>
        <taxon>Pseudomonadati</taxon>
        <taxon>Pseudomonadota</taxon>
        <taxon>Gammaproteobacteria</taxon>
        <taxon>Vibrionales</taxon>
        <taxon>Vibrionaceae</taxon>
        <taxon>Vibrio</taxon>
    </lineage>
</organism>
<evidence type="ECO:0000256" key="6">
    <source>
        <dbReference type="SAM" id="Phobius"/>
    </source>
</evidence>
<evidence type="ECO:0000256" key="3">
    <source>
        <dbReference type="ARBA" id="ARBA00022692"/>
    </source>
</evidence>
<keyword evidence="3 6" id="KW-0812">Transmembrane</keyword>
<keyword evidence="8" id="KW-1185">Reference proteome</keyword>
<feature type="transmembrane region" description="Helical" evidence="6">
    <location>
        <begin position="153"/>
        <end position="173"/>
    </location>
</feature>
<feature type="transmembrane region" description="Helical" evidence="6">
    <location>
        <begin position="41"/>
        <end position="62"/>
    </location>
</feature>
<evidence type="ECO:0000256" key="4">
    <source>
        <dbReference type="ARBA" id="ARBA00022989"/>
    </source>
</evidence>
<name>A0A9X3HX53_9VIBR</name>
<dbReference type="Proteomes" id="UP001155587">
    <property type="component" value="Unassembled WGS sequence"/>
</dbReference>
<comment type="subcellular location">
    <subcellularLocation>
        <location evidence="1">Cell membrane</location>
        <topology evidence="1">Multi-pass membrane protein</topology>
    </subcellularLocation>
</comment>
<proteinExistence type="predicted"/>
<feature type="transmembrane region" description="Helical" evidence="6">
    <location>
        <begin position="230"/>
        <end position="250"/>
    </location>
</feature>
<feature type="transmembrane region" description="Helical" evidence="6">
    <location>
        <begin position="317"/>
        <end position="336"/>
    </location>
</feature>
<keyword evidence="4 6" id="KW-1133">Transmembrane helix</keyword>
<evidence type="ECO:0000256" key="5">
    <source>
        <dbReference type="ARBA" id="ARBA00023136"/>
    </source>
</evidence>
<keyword evidence="5 6" id="KW-0472">Membrane</keyword>
<dbReference type="AlphaFoldDB" id="A0A9X3HX53"/>
<protein>
    <submittedName>
        <fullName evidence="7">Capsular biosynthesis protein</fullName>
    </submittedName>
</protein>
<feature type="transmembrane region" description="Helical" evidence="6">
    <location>
        <begin position="278"/>
        <end position="297"/>
    </location>
</feature>